<keyword evidence="4 5" id="KW-0472">Membrane</keyword>
<feature type="transmembrane region" description="Helical" evidence="5">
    <location>
        <begin position="112"/>
        <end position="133"/>
    </location>
</feature>
<evidence type="ECO:0000313" key="7">
    <source>
        <dbReference type="EMBL" id="WGW13223.1"/>
    </source>
</evidence>
<feature type="transmembrane region" description="Helical" evidence="5">
    <location>
        <begin position="404"/>
        <end position="426"/>
    </location>
</feature>
<dbReference type="InterPro" id="IPR011701">
    <property type="entry name" value="MFS"/>
</dbReference>
<feature type="transmembrane region" description="Helical" evidence="5">
    <location>
        <begin position="228"/>
        <end position="249"/>
    </location>
</feature>
<feature type="transmembrane region" description="Helical" evidence="5">
    <location>
        <begin position="83"/>
        <end position="106"/>
    </location>
</feature>
<dbReference type="PROSITE" id="PS50850">
    <property type="entry name" value="MFS"/>
    <property type="match status" value="1"/>
</dbReference>
<gene>
    <name evidence="7" type="ORF">LWF01_05500</name>
</gene>
<dbReference type="InterPro" id="IPR020846">
    <property type="entry name" value="MFS_dom"/>
</dbReference>
<evidence type="ECO:0000256" key="1">
    <source>
        <dbReference type="ARBA" id="ARBA00004651"/>
    </source>
</evidence>
<dbReference type="RefSeq" id="WP_349640039.1">
    <property type="nucleotide sequence ID" value="NZ_CP090958.1"/>
</dbReference>
<dbReference type="PANTHER" id="PTHR42718:SF49">
    <property type="entry name" value="EXPORT PROTEIN"/>
    <property type="match status" value="1"/>
</dbReference>
<organism evidence="7 8">
    <name type="scientific">Saxibacter everestensis</name>
    <dbReference type="NCBI Taxonomy" id="2909229"/>
    <lineage>
        <taxon>Bacteria</taxon>
        <taxon>Bacillati</taxon>
        <taxon>Actinomycetota</taxon>
        <taxon>Actinomycetes</taxon>
        <taxon>Micrococcales</taxon>
        <taxon>Brevibacteriaceae</taxon>
        <taxon>Saxibacter</taxon>
    </lineage>
</organism>
<dbReference type="PRINTS" id="PR01036">
    <property type="entry name" value="TCRTETB"/>
</dbReference>
<evidence type="ECO:0000256" key="4">
    <source>
        <dbReference type="ARBA" id="ARBA00023136"/>
    </source>
</evidence>
<feature type="transmembrane region" description="Helical" evidence="5">
    <location>
        <begin position="269"/>
        <end position="290"/>
    </location>
</feature>
<keyword evidence="2 5" id="KW-0812">Transmembrane</keyword>
<dbReference type="EMBL" id="CP090958">
    <property type="protein sequence ID" value="WGW13223.1"/>
    <property type="molecule type" value="Genomic_DNA"/>
</dbReference>
<feature type="transmembrane region" description="Helical" evidence="5">
    <location>
        <begin position="203"/>
        <end position="222"/>
    </location>
</feature>
<feature type="transmembrane region" description="Helical" evidence="5">
    <location>
        <begin position="438"/>
        <end position="458"/>
    </location>
</feature>
<feature type="transmembrane region" description="Helical" evidence="5">
    <location>
        <begin position="173"/>
        <end position="191"/>
    </location>
</feature>
<feature type="transmembrane region" description="Helical" evidence="5">
    <location>
        <begin position="48"/>
        <end position="71"/>
    </location>
</feature>
<feature type="transmembrane region" description="Helical" evidence="5">
    <location>
        <begin position="145"/>
        <end position="167"/>
    </location>
</feature>
<dbReference type="Proteomes" id="UP001209083">
    <property type="component" value="Chromosome"/>
</dbReference>
<keyword evidence="3 5" id="KW-1133">Transmembrane helix</keyword>
<feature type="domain" description="Major facilitator superfamily (MFS) profile" evidence="6">
    <location>
        <begin position="17"/>
        <end position="461"/>
    </location>
</feature>
<dbReference type="CDD" id="cd17321">
    <property type="entry name" value="MFS_MMR_MDR_like"/>
    <property type="match status" value="1"/>
</dbReference>
<dbReference type="Gene3D" id="1.20.1720.10">
    <property type="entry name" value="Multidrug resistance protein D"/>
    <property type="match status" value="1"/>
</dbReference>
<evidence type="ECO:0000313" key="8">
    <source>
        <dbReference type="Proteomes" id="UP001209083"/>
    </source>
</evidence>
<accession>A0ABY8QW60</accession>
<protein>
    <submittedName>
        <fullName evidence="7">MFS transporter</fullName>
    </submittedName>
</protein>
<dbReference type="PANTHER" id="PTHR42718">
    <property type="entry name" value="MAJOR FACILITATOR SUPERFAMILY MULTIDRUG TRANSPORTER MFSC"/>
    <property type="match status" value="1"/>
</dbReference>
<name>A0ABY8QW60_9MICO</name>
<proteinExistence type="predicted"/>
<evidence type="ECO:0000256" key="2">
    <source>
        <dbReference type="ARBA" id="ARBA00022692"/>
    </source>
</evidence>
<feature type="transmembrane region" description="Helical" evidence="5">
    <location>
        <begin position="331"/>
        <end position="352"/>
    </location>
</feature>
<feature type="transmembrane region" description="Helical" evidence="5">
    <location>
        <begin position="358"/>
        <end position="383"/>
    </location>
</feature>
<dbReference type="Pfam" id="PF07690">
    <property type="entry name" value="MFS_1"/>
    <property type="match status" value="1"/>
</dbReference>
<dbReference type="SUPFAM" id="SSF103473">
    <property type="entry name" value="MFS general substrate transporter"/>
    <property type="match status" value="2"/>
</dbReference>
<feature type="transmembrane region" description="Helical" evidence="5">
    <location>
        <begin position="305"/>
        <end position="324"/>
    </location>
</feature>
<keyword evidence="8" id="KW-1185">Reference proteome</keyword>
<evidence type="ECO:0000256" key="3">
    <source>
        <dbReference type="ARBA" id="ARBA00022989"/>
    </source>
</evidence>
<comment type="subcellular location">
    <subcellularLocation>
        <location evidence="1">Cell membrane</location>
        <topology evidence="1">Multi-pass membrane protein</topology>
    </subcellularLocation>
</comment>
<dbReference type="Gene3D" id="1.20.1250.20">
    <property type="entry name" value="MFS general substrate transporter like domains"/>
    <property type="match status" value="1"/>
</dbReference>
<evidence type="ECO:0000256" key="5">
    <source>
        <dbReference type="SAM" id="Phobius"/>
    </source>
</evidence>
<dbReference type="InterPro" id="IPR036259">
    <property type="entry name" value="MFS_trans_sf"/>
</dbReference>
<evidence type="ECO:0000259" key="6">
    <source>
        <dbReference type="PROSITE" id="PS50850"/>
    </source>
</evidence>
<reference evidence="7 8" key="1">
    <citation type="submission" date="2023-05" db="EMBL/GenBank/DDBJ databases">
        <title>Lithophilousrod everest ZFBP1038 complete genpme.</title>
        <authorList>
            <person name="Tian M."/>
        </authorList>
    </citation>
    <scope>NUCLEOTIDE SEQUENCE [LARGE SCALE GENOMIC DNA]</scope>
    <source>
        <strain evidence="7 8">ZFBP1038</strain>
    </source>
</reference>
<sequence length="467" mass="46880">MHPFHFSVSTFARNRLALAAVLLASLAFPLTITGAALALPGIQRDLAATLPAAQWVVNGYNTCFAAFLTFAGSLADLLGRRRLFSAGIVLFLVGSLSCVLADDILLLNAARAVAGLGAAAAVATGSSILAASFQGSARTRAFGALGTVLGIGLAFGPTVSGFLVTALGWRSVFALPAVLSGLVLVLCPLLPRLPGLRGRRIDWLGGALFTSSLIVLIVVFVVAPSFGIGSLVVIGGMVAALVLGSLFVLVERRVSDPMFDLGLLGNRTFAGLTIVAGTMMGVLVPLLVYLPSYLIDVIGLEADQAGLWLLMLTVPSVVLPSVGAMIARRSVVLLVSGSAAVSGAGVLLLATIGADSTAWQLFAPLLLTGVGVGLTTGVIDGLAISGVDAKQAGTAAGLFNTGRLTAETIALAVVGSALAAISGGHLAGTGFSTALRTVSVALGVLALLVAGGVAVLLARGRRGRAGG</sequence>